<protein>
    <submittedName>
        <fullName evidence="1">Uncharacterized protein</fullName>
    </submittedName>
</protein>
<name>A0A8D8Z6X9_9HEMI</name>
<sequence>MTSHLSSIFVRVRIEMSRQGISRSVQCSVLVTDTPISWTLGSEHETLVLTVFICSGLACYAANGCTFLRASTHGGWTIGREPEAVGLAPFVDTGDNCVGSMGNTHLGSYNQRERKLRCNTVRTPSQSRGLRIDKLWRQPSRTGDYLDIRTVTECLRFTASNRFGTVVTATTHVPSIISPLNNTLAASQVRG</sequence>
<proteinExistence type="predicted"/>
<organism evidence="1">
    <name type="scientific">Cacopsylla melanoneura</name>
    <dbReference type="NCBI Taxonomy" id="428564"/>
    <lineage>
        <taxon>Eukaryota</taxon>
        <taxon>Metazoa</taxon>
        <taxon>Ecdysozoa</taxon>
        <taxon>Arthropoda</taxon>
        <taxon>Hexapoda</taxon>
        <taxon>Insecta</taxon>
        <taxon>Pterygota</taxon>
        <taxon>Neoptera</taxon>
        <taxon>Paraneoptera</taxon>
        <taxon>Hemiptera</taxon>
        <taxon>Sternorrhyncha</taxon>
        <taxon>Psylloidea</taxon>
        <taxon>Psyllidae</taxon>
        <taxon>Psyllinae</taxon>
        <taxon>Cacopsylla</taxon>
    </lineage>
</organism>
<evidence type="ECO:0000313" key="1">
    <source>
        <dbReference type="EMBL" id="CAG6741564.1"/>
    </source>
</evidence>
<reference evidence="1" key="1">
    <citation type="submission" date="2021-05" db="EMBL/GenBank/DDBJ databases">
        <authorList>
            <person name="Alioto T."/>
            <person name="Alioto T."/>
            <person name="Gomez Garrido J."/>
        </authorList>
    </citation>
    <scope>NUCLEOTIDE SEQUENCE</scope>
</reference>
<accession>A0A8D8Z6X9</accession>
<dbReference type="EMBL" id="HBUF01427467">
    <property type="protein sequence ID" value="CAG6741564.1"/>
    <property type="molecule type" value="Transcribed_RNA"/>
</dbReference>
<dbReference type="AlphaFoldDB" id="A0A8D8Z6X9"/>